<dbReference type="InterPro" id="IPR016169">
    <property type="entry name" value="FAD-bd_PCMH_sub2"/>
</dbReference>
<dbReference type="PANTHER" id="PTHR43762:SF1">
    <property type="entry name" value="D-ARABINONO-1,4-LACTONE OXIDASE"/>
    <property type="match status" value="1"/>
</dbReference>
<dbReference type="Gene3D" id="1.10.45.10">
    <property type="entry name" value="Vanillyl-alcohol Oxidase, Chain A, domain 4"/>
    <property type="match status" value="1"/>
</dbReference>
<proteinExistence type="inferred from homology"/>
<dbReference type="GO" id="GO:0003885">
    <property type="term" value="F:D-arabinono-1,4-lactone oxidase activity"/>
    <property type="evidence" value="ECO:0007669"/>
    <property type="project" value="InterPro"/>
</dbReference>
<dbReference type="Pfam" id="PF04030">
    <property type="entry name" value="ALO"/>
    <property type="match status" value="1"/>
</dbReference>
<dbReference type="AlphaFoldDB" id="A0A1C6V3D1"/>
<keyword evidence="3" id="KW-0060">Ascorbate biosynthesis</keyword>
<evidence type="ECO:0000256" key="1">
    <source>
        <dbReference type="ARBA" id="ARBA00005147"/>
    </source>
</evidence>
<evidence type="ECO:0000256" key="3">
    <source>
        <dbReference type="ARBA" id="ARBA00022644"/>
    </source>
</evidence>
<dbReference type="Gene3D" id="3.30.465.10">
    <property type="match status" value="1"/>
</dbReference>
<dbReference type="PROSITE" id="PS51387">
    <property type="entry name" value="FAD_PCMH"/>
    <property type="match status" value="1"/>
</dbReference>
<keyword evidence="7" id="KW-1185">Reference proteome</keyword>
<feature type="domain" description="FAD-binding PCMH-type" evidence="5">
    <location>
        <begin position="17"/>
        <end position="187"/>
    </location>
</feature>
<dbReference type="PROSITE" id="PS00862">
    <property type="entry name" value="OX2_COVAL_FAD"/>
    <property type="match status" value="1"/>
</dbReference>
<dbReference type="GO" id="GO:0016020">
    <property type="term" value="C:membrane"/>
    <property type="evidence" value="ECO:0007669"/>
    <property type="project" value="InterPro"/>
</dbReference>
<dbReference type="Pfam" id="PF01565">
    <property type="entry name" value="FAD_binding_4"/>
    <property type="match status" value="1"/>
</dbReference>
<dbReference type="EMBL" id="FMIA01000002">
    <property type="protein sequence ID" value="SCL60872.1"/>
    <property type="molecule type" value="Genomic_DNA"/>
</dbReference>
<dbReference type="Proteomes" id="UP000198937">
    <property type="component" value="Unassembled WGS sequence"/>
</dbReference>
<dbReference type="InterPro" id="IPR016166">
    <property type="entry name" value="FAD-bd_PCMH"/>
</dbReference>
<evidence type="ECO:0000256" key="4">
    <source>
        <dbReference type="ARBA" id="ARBA00023002"/>
    </source>
</evidence>
<dbReference type="OrthoDB" id="9800184at2"/>
<dbReference type="InterPro" id="IPR010031">
    <property type="entry name" value="FAD_lactone_oxidase-like"/>
</dbReference>
<dbReference type="InterPro" id="IPR016171">
    <property type="entry name" value="Vanillyl_alc_oxidase_C-sub2"/>
</dbReference>
<dbReference type="GO" id="GO:0019853">
    <property type="term" value="P:L-ascorbic acid biosynthetic process"/>
    <property type="evidence" value="ECO:0007669"/>
    <property type="project" value="UniProtKB-UniPathway"/>
</dbReference>
<organism evidence="6 7">
    <name type="scientific">Micromonospora yangpuensis</name>
    <dbReference type="NCBI Taxonomy" id="683228"/>
    <lineage>
        <taxon>Bacteria</taxon>
        <taxon>Bacillati</taxon>
        <taxon>Actinomycetota</taxon>
        <taxon>Actinomycetes</taxon>
        <taxon>Micromonosporales</taxon>
        <taxon>Micromonosporaceae</taxon>
        <taxon>Micromonospora</taxon>
    </lineage>
</organism>
<dbReference type="PIRSF" id="PIRSF000136">
    <property type="entry name" value="LGO_GLO"/>
    <property type="match status" value="1"/>
</dbReference>
<dbReference type="STRING" id="683228.GA0070617_4500"/>
<reference evidence="6 7" key="1">
    <citation type="submission" date="2016-06" db="EMBL/GenBank/DDBJ databases">
        <authorList>
            <person name="Kjaerup R.B."/>
            <person name="Dalgaard T.S."/>
            <person name="Juul-Madsen H.R."/>
        </authorList>
    </citation>
    <scope>NUCLEOTIDE SEQUENCE [LARGE SCALE GENOMIC DNA]</scope>
    <source>
        <strain evidence="6 7">DSM 45577</strain>
    </source>
</reference>
<dbReference type="InterPro" id="IPR036318">
    <property type="entry name" value="FAD-bd_PCMH-like_sf"/>
</dbReference>
<evidence type="ECO:0000259" key="5">
    <source>
        <dbReference type="PROSITE" id="PS51387"/>
    </source>
</evidence>
<accession>A0A1C6V3D1</accession>
<dbReference type="NCBIfam" id="TIGR01679">
    <property type="entry name" value="bact_FAD_ox"/>
    <property type="match status" value="1"/>
</dbReference>
<protein>
    <submittedName>
        <fullName evidence="6">FAD-linked oxidoreductase</fullName>
    </submittedName>
</protein>
<dbReference type="InterPro" id="IPR016167">
    <property type="entry name" value="FAD-bd_PCMH_sub1"/>
</dbReference>
<dbReference type="PANTHER" id="PTHR43762">
    <property type="entry name" value="L-GULONOLACTONE OXIDASE"/>
    <property type="match status" value="1"/>
</dbReference>
<dbReference type="InterPro" id="IPR007173">
    <property type="entry name" value="ALO_C"/>
</dbReference>
<sequence length="462" mass="49585">MSTGQPGPRWRNWSGTVGCRPAQLLAPTTEDEVVAAVRAAGERGSPVRPVGSGHSFNALACTDGLLLDLSRYRGVLAVDAAAGEVTVLGGTTLGELAEALDRRGLALANLGTLAEQSVAGAISTGNHGSGLAHAPLSAQVVRLRLVTADGRVRTLDADREPEVFRCARTALGTLGVLSTVTLRCVPQFNLRVSYRTEPLDTVLDGFADWAAEADHVAFSWLPWQERAGLRALRVTAAPRTRDAVRRRYATTIDEVRCGLIGLAGRADTRAVPWLKGRRWRSTRPAVEYVDASHRVFTFPQPVRFLALEHALPLEATPDALRALRRTLRRAGAYSPYSVLVRVGAGDDSPLSPAYGRRTGYVNLTVPRTAGQVELLRAIEPVLRDHGGRPHWGKAHTATAEVLAPRYREWALFQRVRATLDPDGVFASDYTDRVLGPVRPARAPTVVSAQAGPDPAVAVGDGG</sequence>
<comment type="similarity">
    <text evidence="2">Belongs to the oxygen-dependent FAD-linked oxidoreductase family.</text>
</comment>
<comment type="pathway">
    <text evidence="1">Cofactor biosynthesis; L-ascorbate biosynthesis.</text>
</comment>
<name>A0A1C6V3D1_9ACTN</name>
<evidence type="ECO:0000256" key="2">
    <source>
        <dbReference type="ARBA" id="ARBA00005466"/>
    </source>
</evidence>
<dbReference type="GO" id="GO:0071949">
    <property type="term" value="F:FAD binding"/>
    <property type="evidence" value="ECO:0007669"/>
    <property type="project" value="InterPro"/>
</dbReference>
<dbReference type="RefSeq" id="WP_091442063.1">
    <property type="nucleotide sequence ID" value="NZ_BMMJ01000008.1"/>
</dbReference>
<gene>
    <name evidence="6" type="ORF">GA0070617_4500</name>
</gene>
<evidence type="ECO:0000313" key="6">
    <source>
        <dbReference type="EMBL" id="SCL60872.1"/>
    </source>
</evidence>
<dbReference type="UniPathway" id="UPA00132"/>
<dbReference type="Gene3D" id="3.30.70.2520">
    <property type="match status" value="1"/>
</dbReference>
<dbReference type="SUPFAM" id="SSF56176">
    <property type="entry name" value="FAD-binding/transporter-associated domain-like"/>
    <property type="match status" value="1"/>
</dbReference>
<keyword evidence="4" id="KW-0560">Oxidoreductase</keyword>
<dbReference type="Gene3D" id="3.30.43.10">
    <property type="entry name" value="Uridine Diphospho-n-acetylenolpyruvylglucosamine Reductase, domain 2"/>
    <property type="match status" value="1"/>
</dbReference>
<evidence type="ECO:0000313" key="7">
    <source>
        <dbReference type="Proteomes" id="UP000198937"/>
    </source>
</evidence>
<dbReference type="InterPro" id="IPR006094">
    <property type="entry name" value="Oxid_FAD_bind_N"/>
</dbReference>
<dbReference type="InterPro" id="IPR006093">
    <property type="entry name" value="Oxy_OxRdtase_FAD_BS"/>
</dbReference>